<dbReference type="PANTHER" id="PTHR13149">
    <property type="entry name" value="VACUOLAR PROTEIN SORTING-ASSOCIATED PROTEIN VPS25"/>
    <property type="match status" value="1"/>
</dbReference>
<dbReference type="FunFam" id="1.10.10.10:FF:000141">
    <property type="entry name" value="vacuolar protein-sorting-associated protein 25"/>
    <property type="match status" value="1"/>
</dbReference>
<dbReference type="GO" id="GO:0016236">
    <property type="term" value="P:macroautophagy"/>
    <property type="evidence" value="ECO:0007669"/>
    <property type="project" value="UniProtKB-ARBA"/>
</dbReference>
<dbReference type="Pfam" id="PF05871">
    <property type="entry name" value="ESCRT-II"/>
    <property type="match status" value="1"/>
</dbReference>
<dbReference type="GeneID" id="28738334"/>
<keyword evidence="5" id="KW-0963">Cytoplasm</keyword>
<protein>
    <recommendedName>
        <fullName evidence="3">Vacuolar protein-sorting-associated protein 25</fullName>
    </recommendedName>
    <alternativeName>
        <fullName evidence="7">ESCRT-II complex subunit VPS25</fullName>
    </alternativeName>
</protein>
<evidence type="ECO:0000256" key="4">
    <source>
        <dbReference type="ARBA" id="ARBA00022448"/>
    </source>
</evidence>
<dbReference type="InterPro" id="IPR036390">
    <property type="entry name" value="WH_DNA-bd_sf"/>
</dbReference>
<proteinExistence type="inferred from homology"/>
<dbReference type="InterPro" id="IPR008570">
    <property type="entry name" value="ESCRT-II_cplx_Vps25-sub"/>
</dbReference>
<dbReference type="EMBL" id="LFJN01000004">
    <property type="protein sequence ID" value="KPI44171.1"/>
    <property type="molecule type" value="Genomic_DNA"/>
</dbReference>
<dbReference type="RefSeq" id="XP_018004134.1">
    <property type="nucleotide sequence ID" value="XM_018146454.1"/>
</dbReference>
<dbReference type="Gene3D" id="1.10.10.10">
    <property type="entry name" value="Winged helix-like DNA-binding domain superfamily/Winged helix DNA-binding domain"/>
    <property type="match status" value="1"/>
</dbReference>
<keyword evidence="6" id="KW-0653">Protein transport</keyword>
<dbReference type="PANTHER" id="PTHR13149:SF0">
    <property type="entry name" value="VACUOLAR PROTEIN-SORTING-ASSOCIATED PROTEIN 25"/>
    <property type="match status" value="1"/>
</dbReference>
<accession>A0A0N0NQQ0</accession>
<keyword evidence="4" id="KW-0813">Transport</keyword>
<evidence type="ECO:0000256" key="5">
    <source>
        <dbReference type="ARBA" id="ARBA00022490"/>
    </source>
</evidence>
<comment type="caution">
    <text evidence="8">The sequence shown here is derived from an EMBL/GenBank/DDBJ whole genome shotgun (WGS) entry which is preliminary data.</text>
</comment>
<dbReference type="SUPFAM" id="SSF46785">
    <property type="entry name" value="Winged helix' DNA-binding domain"/>
    <property type="match status" value="2"/>
</dbReference>
<evidence type="ECO:0000256" key="6">
    <source>
        <dbReference type="ARBA" id="ARBA00022927"/>
    </source>
</evidence>
<dbReference type="Gene3D" id="1.10.10.570">
    <property type="entry name" value="Winged helix' DNA-binding domain. Chain C. Domain 1"/>
    <property type="match status" value="1"/>
</dbReference>
<keyword evidence="9" id="KW-1185">Reference proteome</keyword>
<dbReference type="STRING" id="1664694.A0A0N0NQQ0"/>
<dbReference type="GO" id="GO:0042803">
    <property type="term" value="F:protein homodimerization activity"/>
    <property type="evidence" value="ECO:0007669"/>
    <property type="project" value="TreeGrafter"/>
</dbReference>
<dbReference type="InterPro" id="IPR036388">
    <property type="entry name" value="WH-like_DNA-bd_sf"/>
</dbReference>
<evidence type="ECO:0000256" key="1">
    <source>
        <dbReference type="ARBA" id="ARBA00004496"/>
    </source>
</evidence>
<evidence type="ECO:0000256" key="3">
    <source>
        <dbReference type="ARBA" id="ARBA00017934"/>
    </source>
</evidence>
<organism evidence="8 9">
    <name type="scientific">Cyphellophora attinorum</name>
    <dbReference type="NCBI Taxonomy" id="1664694"/>
    <lineage>
        <taxon>Eukaryota</taxon>
        <taxon>Fungi</taxon>
        <taxon>Dikarya</taxon>
        <taxon>Ascomycota</taxon>
        <taxon>Pezizomycotina</taxon>
        <taxon>Eurotiomycetes</taxon>
        <taxon>Chaetothyriomycetidae</taxon>
        <taxon>Chaetothyriales</taxon>
        <taxon>Cyphellophoraceae</taxon>
        <taxon>Cyphellophora</taxon>
    </lineage>
</organism>
<dbReference type="VEuPathDB" id="FungiDB:AB675_6182"/>
<name>A0A0N0NQQ0_9EURO</name>
<gene>
    <name evidence="8" type="ORF">AB675_6182</name>
</gene>
<evidence type="ECO:0000256" key="7">
    <source>
        <dbReference type="ARBA" id="ARBA00030094"/>
    </source>
</evidence>
<dbReference type="AlphaFoldDB" id="A0A0N0NQQ0"/>
<evidence type="ECO:0000313" key="8">
    <source>
        <dbReference type="EMBL" id="KPI44171.1"/>
    </source>
</evidence>
<dbReference type="OrthoDB" id="245150at2759"/>
<dbReference type="GO" id="GO:0005198">
    <property type="term" value="F:structural molecule activity"/>
    <property type="evidence" value="ECO:0007669"/>
    <property type="project" value="TreeGrafter"/>
</dbReference>
<dbReference type="GO" id="GO:0000814">
    <property type="term" value="C:ESCRT II complex"/>
    <property type="evidence" value="ECO:0007669"/>
    <property type="project" value="InterPro"/>
</dbReference>
<dbReference type="GO" id="GO:0043328">
    <property type="term" value="P:protein transport to vacuole involved in ubiquitin-dependent protein catabolic process via the multivesicular body sorting pathway"/>
    <property type="evidence" value="ECO:0007669"/>
    <property type="project" value="TreeGrafter"/>
</dbReference>
<sequence length="205" mass="23053">MATTLPPQSTQPLAPVEPFTFPSRYSFPPFFTVQPTQSTRQAQLLRWSDLVQRYCRHHKIFLLHLQTALDTPLFHNAALRKRLSMNDARAVIDFMATPSASSAAGTVGGGGDGRAEWLEGSQRGSAWIWWKKPEEWGNLIASWVEETGQKGVVLTLYELVEGETTTTQEFYGLDMRVLQMALQTQVKKGKAQVFGTEDEQGVKFF</sequence>
<dbReference type="Proteomes" id="UP000038010">
    <property type="component" value="Unassembled WGS sequence"/>
</dbReference>
<dbReference type="InterPro" id="IPR014041">
    <property type="entry name" value="ESCRT-II_cplx_Vps25-sub_N"/>
</dbReference>
<evidence type="ECO:0000313" key="9">
    <source>
        <dbReference type="Proteomes" id="UP000038010"/>
    </source>
</evidence>
<reference evidence="8 9" key="1">
    <citation type="submission" date="2015-06" db="EMBL/GenBank/DDBJ databases">
        <title>Draft genome of the ant-associated black yeast Phialophora attae CBS 131958.</title>
        <authorList>
            <person name="Moreno L.F."/>
            <person name="Stielow B.J."/>
            <person name="de Hoog S."/>
            <person name="Vicente V.A."/>
            <person name="Weiss V.A."/>
            <person name="de Vries M."/>
            <person name="Cruz L.M."/>
            <person name="Souza E.M."/>
        </authorList>
    </citation>
    <scope>NUCLEOTIDE SEQUENCE [LARGE SCALE GENOMIC DNA]</scope>
    <source>
        <strain evidence="8 9">CBS 131958</strain>
    </source>
</reference>
<evidence type="ECO:0000256" key="2">
    <source>
        <dbReference type="ARBA" id="ARBA00009674"/>
    </source>
</evidence>
<dbReference type="FunFam" id="1.10.10.570:FF:000003">
    <property type="entry name" value="Vacuolar protein-sorting-associated protein 25"/>
    <property type="match status" value="1"/>
</dbReference>
<comment type="similarity">
    <text evidence="2">Belongs to the VPS25 family.</text>
</comment>
<comment type="subcellular location">
    <subcellularLocation>
        <location evidence="1">Cytoplasm</location>
    </subcellularLocation>
</comment>